<dbReference type="Gene3D" id="3.30.200.20">
    <property type="entry name" value="Phosphorylase Kinase, domain 1"/>
    <property type="match status" value="1"/>
</dbReference>
<feature type="domain" description="Protein kinase" evidence="3">
    <location>
        <begin position="51"/>
        <end position="87"/>
    </location>
</feature>
<comment type="caution">
    <text evidence="4">The sequence shown here is derived from an EMBL/GenBank/DDBJ whole genome shotgun (WGS) entry which is preliminary data.</text>
</comment>
<accession>A0A2H5QNT7</accession>
<keyword evidence="1" id="KW-0547">Nucleotide-binding</keyword>
<dbReference type="SUPFAM" id="SSF56112">
    <property type="entry name" value="Protein kinase-like (PK-like)"/>
    <property type="match status" value="1"/>
</dbReference>
<keyword evidence="1" id="KW-0067">ATP-binding</keyword>
<proteinExistence type="predicted"/>
<dbReference type="Proteomes" id="UP000236630">
    <property type="component" value="Unassembled WGS sequence"/>
</dbReference>
<dbReference type="EMBL" id="BDQV01000562">
    <property type="protein sequence ID" value="GAY66287.1"/>
    <property type="molecule type" value="Genomic_DNA"/>
</dbReference>
<dbReference type="PROSITE" id="PS00107">
    <property type="entry name" value="PROTEIN_KINASE_ATP"/>
    <property type="match status" value="1"/>
</dbReference>
<evidence type="ECO:0000256" key="2">
    <source>
        <dbReference type="SAM" id="MobiDB-lite"/>
    </source>
</evidence>
<dbReference type="InterPro" id="IPR017441">
    <property type="entry name" value="Protein_kinase_ATP_BS"/>
</dbReference>
<dbReference type="GO" id="GO:0005524">
    <property type="term" value="F:ATP binding"/>
    <property type="evidence" value="ECO:0007669"/>
    <property type="project" value="UniProtKB-UniRule"/>
</dbReference>
<gene>
    <name evidence="4" type="ORF">CUMW_247560</name>
</gene>
<evidence type="ECO:0000313" key="4">
    <source>
        <dbReference type="EMBL" id="GAY66287.1"/>
    </source>
</evidence>
<dbReference type="InterPro" id="IPR011009">
    <property type="entry name" value="Kinase-like_dom_sf"/>
</dbReference>
<evidence type="ECO:0000259" key="3">
    <source>
        <dbReference type="PROSITE" id="PS50011"/>
    </source>
</evidence>
<keyword evidence="5" id="KW-1185">Reference proteome</keyword>
<dbReference type="PROSITE" id="PS50011">
    <property type="entry name" value="PROTEIN_KINASE_DOM"/>
    <property type="match status" value="1"/>
</dbReference>
<dbReference type="GO" id="GO:0004672">
    <property type="term" value="F:protein kinase activity"/>
    <property type="evidence" value="ECO:0007669"/>
    <property type="project" value="InterPro"/>
</dbReference>
<dbReference type="InterPro" id="IPR000719">
    <property type="entry name" value="Prot_kinase_dom"/>
</dbReference>
<reference evidence="4 5" key="1">
    <citation type="journal article" date="2017" name="Front. Genet.">
        <title>Draft sequencing of the heterozygous diploid genome of Satsuma (Citrus unshiu Marc.) using a hybrid assembly approach.</title>
        <authorList>
            <person name="Shimizu T."/>
            <person name="Tanizawa Y."/>
            <person name="Mochizuki T."/>
            <person name="Nagasaki H."/>
            <person name="Yoshioka T."/>
            <person name="Toyoda A."/>
            <person name="Fujiyama A."/>
            <person name="Kaminuma E."/>
            <person name="Nakamura Y."/>
        </authorList>
    </citation>
    <scope>NUCLEOTIDE SEQUENCE [LARGE SCALE GENOMIC DNA]</scope>
    <source>
        <strain evidence="5">cv. Miyagawa wase</strain>
    </source>
</reference>
<feature type="region of interest" description="Disordered" evidence="2">
    <location>
        <begin position="1"/>
        <end position="28"/>
    </location>
</feature>
<evidence type="ECO:0000256" key="1">
    <source>
        <dbReference type="PROSITE-ProRule" id="PRU10141"/>
    </source>
</evidence>
<evidence type="ECO:0000313" key="5">
    <source>
        <dbReference type="Proteomes" id="UP000236630"/>
    </source>
</evidence>
<feature type="binding site" evidence="1">
    <location>
        <position position="84"/>
    </location>
    <ligand>
        <name>ATP</name>
        <dbReference type="ChEBI" id="CHEBI:30616"/>
    </ligand>
</feature>
<organism evidence="4 5">
    <name type="scientific">Citrus unshiu</name>
    <name type="common">Satsuma mandarin</name>
    <name type="synonym">Citrus nobilis var. unshiu</name>
    <dbReference type="NCBI Taxonomy" id="55188"/>
    <lineage>
        <taxon>Eukaryota</taxon>
        <taxon>Viridiplantae</taxon>
        <taxon>Streptophyta</taxon>
        <taxon>Embryophyta</taxon>
        <taxon>Tracheophyta</taxon>
        <taxon>Spermatophyta</taxon>
        <taxon>Magnoliopsida</taxon>
        <taxon>eudicotyledons</taxon>
        <taxon>Gunneridae</taxon>
        <taxon>Pentapetalae</taxon>
        <taxon>rosids</taxon>
        <taxon>malvids</taxon>
        <taxon>Sapindales</taxon>
        <taxon>Rutaceae</taxon>
        <taxon>Aurantioideae</taxon>
        <taxon>Citrus</taxon>
    </lineage>
</organism>
<sequence>MFTSQANTGVLRDHRNQEPVAPEAQLLSPKPLSKTSDAILGKAYDDVRLFYNLGKKLGRGQFGVTYLCMENSTGRQFACKSIAKRKL</sequence>
<dbReference type="STRING" id="55188.A0A2H5QNT7"/>
<protein>
    <recommendedName>
        <fullName evidence="3">Protein kinase domain-containing protein</fullName>
    </recommendedName>
</protein>
<dbReference type="AlphaFoldDB" id="A0A2H5QNT7"/>
<name>A0A2H5QNT7_CITUN</name>